<dbReference type="AlphaFoldDB" id="A0A318SX41"/>
<evidence type="ECO:0000313" key="2">
    <source>
        <dbReference type="Proteomes" id="UP000247540"/>
    </source>
</evidence>
<dbReference type="OrthoDB" id="8907515at2"/>
<organism evidence="1 2">
    <name type="scientific">Xylophilus ampelinus</name>
    <dbReference type="NCBI Taxonomy" id="54067"/>
    <lineage>
        <taxon>Bacteria</taxon>
        <taxon>Pseudomonadati</taxon>
        <taxon>Pseudomonadota</taxon>
        <taxon>Betaproteobacteria</taxon>
        <taxon>Burkholderiales</taxon>
        <taxon>Xylophilus</taxon>
    </lineage>
</organism>
<proteinExistence type="predicted"/>
<dbReference type="EMBL" id="QJTC01000002">
    <property type="protein sequence ID" value="PYE79427.1"/>
    <property type="molecule type" value="Genomic_DNA"/>
</dbReference>
<comment type="caution">
    <text evidence="1">The sequence shown here is derived from an EMBL/GenBank/DDBJ whole genome shotgun (WGS) entry which is preliminary data.</text>
</comment>
<sequence length="114" mass="12056">MGFAAIAQAGIFAPFSSWMWRRAGDRRHARPAATPSTQTAPLRLVPRTVNAASVIAAMGCVAPAGGMPSAPTRPTPLRVVRVVEGRQSAQYAGRMVISGRMADVCAELERLAPQ</sequence>
<dbReference type="Proteomes" id="UP000247540">
    <property type="component" value="Unassembled WGS sequence"/>
</dbReference>
<keyword evidence="2" id="KW-1185">Reference proteome</keyword>
<accession>A0A318SX41</accession>
<reference evidence="1 2" key="1">
    <citation type="submission" date="2018-06" db="EMBL/GenBank/DDBJ databases">
        <title>Genomic Encyclopedia of Type Strains, Phase III (KMG-III): the genomes of soil and plant-associated and newly described type strains.</title>
        <authorList>
            <person name="Whitman W."/>
        </authorList>
    </citation>
    <scope>NUCLEOTIDE SEQUENCE [LARGE SCALE GENOMIC DNA]</scope>
    <source>
        <strain evidence="1 2">CECT 7646</strain>
    </source>
</reference>
<evidence type="ECO:0000313" key="1">
    <source>
        <dbReference type="EMBL" id="PYE79427.1"/>
    </source>
</evidence>
<protein>
    <submittedName>
        <fullName evidence="1">Uncharacterized protein</fullName>
    </submittedName>
</protein>
<name>A0A318SX41_9BURK</name>
<dbReference type="RefSeq" id="WP_146228621.1">
    <property type="nucleotide sequence ID" value="NZ_JAMOFZ010000001.1"/>
</dbReference>
<gene>
    <name evidence="1" type="ORF">DFQ15_102160</name>
</gene>